<dbReference type="EMBL" id="CP000133">
    <property type="protein sequence ID" value="ABC89947.1"/>
    <property type="molecule type" value="Genomic_DNA"/>
</dbReference>
<dbReference type="Proteomes" id="UP000001936">
    <property type="component" value="Chromosome"/>
</dbReference>
<organism evidence="1 2">
    <name type="scientific">Rhizobium etli (strain ATCC 51251 / DSM 11541 / JCM 21823 / NBRC 15573 / CFN 42)</name>
    <dbReference type="NCBI Taxonomy" id="347834"/>
    <lineage>
        <taxon>Bacteria</taxon>
        <taxon>Pseudomonadati</taxon>
        <taxon>Pseudomonadota</taxon>
        <taxon>Alphaproteobacteria</taxon>
        <taxon>Hyphomicrobiales</taxon>
        <taxon>Rhizobiaceae</taxon>
        <taxon>Rhizobium/Agrobacterium group</taxon>
        <taxon>Rhizobium</taxon>
    </lineage>
</organism>
<dbReference type="eggNOG" id="COG2199">
    <property type="taxonomic scope" value="Bacteria"/>
</dbReference>
<accession>Q2KB39</accession>
<dbReference type="KEGG" id="ret:RHE_CH01140"/>
<sequence>MRQSGRDGDEVRQFDNFKPLNDAYGFHLGDHAISLSAGRILCHDRTGAEALFPLMRCSIGVLELPEGLVIDDLNRVSAEIAVIKSAAKESEEGLAYHFLGEAN</sequence>
<protein>
    <submittedName>
        <fullName evidence="1">Hypothetical conserved protein</fullName>
    </submittedName>
</protein>
<name>Q2KB39_RHIEC</name>
<dbReference type="AlphaFoldDB" id="Q2KB39"/>
<gene>
    <name evidence="1" type="ordered locus">RHE_CH01140</name>
</gene>
<evidence type="ECO:0000313" key="2">
    <source>
        <dbReference type="Proteomes" id="UP000001936"/>
    </source>
</evidence>
<proteinExistence type="predicted"/>
<evidence type="ECO:0000313" key="1">
    <source>
        <dbReference type="EMBL" id="ABC89947.1"/>
    </source>
</evidence>
<dbReference type="HOGENOM" id="CLU_2261518_0_0_5"/>
<keyword evidence="2" id="KW-1185">Reference proteome</keyword>
<reference evidence="1 2" key="1">
    <citation type="journal article" date="2006" name="Proc. Natl. Acad. Sci. U.S.A.">
        <title>The partitioned Rhizobium etli genome: genetic and metabolic redundancy in seven interacting replicons.</title>
        <authorList>
            <person name="Gonzalez V."/>
            <person name="Santamaria R.I."/>
            <person name="Bustos P."/>
            <person name="Hernandez-Gonzalez I."/>
            <person name="Medrano-Soto A."/>
            <person name="Moreno-Hagelsieb G."/>
            <person name="Janga S.C."/>
            <person name="Ramirez M.A."/>
            <person name="Jimenez-Jacinto V."/>
            <person name="Collado-Vides J."/>
            <person name="Davila G."/>
        </authorList>
    </citation>
    <scope>NUCLEOTIDE SEQUENCE [LARGE SCALE GENOMIC DNA]</scope>
    <source>
        <strain evidence="2">ATCC 51251 / DSM 11541 / JCM 21823 / NBRC 15573 / CFN 42</strain>
    </source>
</reference>